<reference evidence="8 9" key="1">
    <citation type="submission" date="2019-08" db="EMBL/GenBank/DDBJ databases">
        <title>The genome of the soybean aphid Biotype 1, its phylome, world population structure and adaptation to the North American continent.</title>
        <authorList>
            <person name="Giordano R."/>
            <person name="Donthu R.K."/>
            <person name="Hernandez A.G."/>
            <person name="Wright C.L."/>
            <person name="Zimin A.V."/>
        </authorList>
    </citation>
    <scope>NUCLEOTIDE SEQUENCE [LARGE SCALE GENOMIC DNA]</scope>
    <source>
        <tissue evidence="8">Whole aphids</tissue>
    </source>
</reference>
<gene>
    <name evidence="8" type="ORF">AGLY_007129</name>
</gene>
<dbReference type="GO" id="GO:0032259">
    <property type="term" value="P:methylation"/>
    <property type="evidence" value="ECO:0007669"/>
    <property type="project" value="UniProtKB-KW"/>
</dbReference>
<dbReference type="Proteomes" id="UP000475862">
    <property type="component" value="Unassembled WGS sequence"/>
</dbReference>
<dbReference type="PANTHER" id="PTHR10738">
    <property type="entry name" value="PROTEIN ARGININE N-METHYLTRANSFERASE 5"/>
    <property type="match status" value="1"/>
</dbReference>
<accession>A0A6G0TQZ8</accession>
<dbReference type="EMBL" id="VYZN01000023">
    <property type="protein sequence ID" value="KAE9536340.1"/>
    <property type="molecule type" value="Genomic_DNA"/>
</dbReference>
<dbReference type="Pfam" id="PF17286">
    <property type="entry name" value="PRMT5_C"/>
    <property type="match status" value="1"/>
</dbReference>
<organism evidence="8 9">
    <name type="scientific">Aphis glycines</name>
    <name type="common">Soybean aphid</name>
    <dbReference type="NCBI Taxonomy" id="307491"/>
    <lineage>
        <taxon>Eukaryota</taxon>
        <taxon>Metazoa</taxon>
        <taxon>Ecdysozoa</taxon>
        <taxon>Arthropoda</taxon>
        <taxon>Hexapoda</taxon>
        <taxon>Insecta</taxon>
        <taxon>Pterygota</taxon>
        <taxon>Neoptera</taxon>
        <taxon>Paraneoptera</taxon>
        <taxon>Hemiptera</taxon>
        <taxon>Sternorrhyncha</taxon>
        <taxon>Aphidomorpha</taxon>
        <taxon>Aphidoidea</taxon>
        <taxon>Aphididae</taxon>
        <taxon>Aphidini</taxon>
        <taxon>Aphis</taxon>
        <taxon>Aphis</taxon>
    </lineage>
</organism>
<sequence>MVAPCIYTHQHQHLSVVSSTPTFNGSGNVRVPTQRTCVFLNFNDRQLATSVSLPRISKTLRITTQLTMNNNSMSNINKFSLITSNIPVDLAFDFISKIDVQQCLEYLTAWYCKVGCIQLFNQEKILSLDTILNQDLLIKVIAKLPTVDCDDYKLQNDMENQFHQNLITLYNFNVKKFLIDFNVQNNYANLARIVCKYSNKPIMFNFNVPTLENAWDSWNTFRNMTGYSLQIGIVLCLTKYVPTHDEISRWIGEPICALSVSTNLFILNKKGYPVLSEDHETILKIAIQQKWTIILSGEPLPNMKDYFYYIIFVAKNINIPSPILECDDLLQLPLQPLRDNLMSCVYHVFEQDPIKYTQYQKAIYLAIIDKEVKNIVIAVIGAGRGPLVKASLRAADLAAVNVKIYAVEKNENAIPTLLMYQKNVWGESVDVVFSDGREWDPPEKCDIMVSELLGSFGDNELSPECLDGAQKCLKDDGISIPCEYSSYLRPLMSHKLFSQTIKNEAIDESCLSNSKDAAFEQSYVVLQPNSYKPTKTKKLFTFNHPKKTLESNARYKCLEFEITSNMQLHGFSGYFDAVLYKDIMISIEPLTESIGMFSWFPIYFPIKDTMLVKSGSVISVHFWRCCDEYKVWYEWCVSSPNQTPIYNCQGKSNSIRLNLKIDCWRKLWHNTLSSRQVGTRWNCGNRNDFFNSYLFTTSVIVIKPIVNGLGMFIINGLSRFTIAGLIAEVVSVTVSK</sequence>
<keyword evidence="1 4" id="KW-0489">Methyltransferase</keyword>
<dbReference type="GO" id="GO:0005829">
    <property type="term" value="C:cytosol"/>
    <property type="evidence" value="ECO:0007669"/>
    <property type="project" value="TreeGrafter"/>
</dbReference>
<evidence type="ECO:0000313" key="9">
    <source>
        <dbReference type="Proteomes" id="UP000475862"/>
    </source>
</evidence>
<dbReference type="GO" id="GO:0005634">
    <property type="term" value="C:nucleus"/>
    <property type="evidence" value="ECO:0007669"/>
    <property type="project" value="TreeGrafter"/>
</dbReference>
<dbReference type="InterPro" id="IPR025799">
    <property type="entry name" value="Arg_MeTrfase"/>
</dbReference>
<dbReference type="PROSITE" id="PS51678">
    <property type="entry name" value="SAM_MT_PRMT"/>
    <property type="match status" value="1"/>
</dbReference>
<dbReference type="InterPro" id="IPR035248">
    <property type="entry name" value="PRMT5_C"/>
</dbReference>
<protein>
    <submittedName>
        <fullName evidence="8">Uncharacterized protein</fullName>
    </submittedName>
</protein>
<keyword evidence="9" id="KW-1185">Reference proteome</keyword>
<feature type="domain" description="PRMT5 oligomerisation" evidence="7">
    <location>
        <begin position="483"/>
        <end position="654"/>
    </location>
</feature>
<keyword evidence="2 4" id="KW-0808">Transferase</keyword>
<dbReference type="GO" id="GO:0016274">
    <property type="term" value="F:protein-arginine N-methyltransferase activity"/>
    <property type="evidence" value="ECO:0007669"/>
    <property type="project" value="InterPro"/>
</dbReference>
<dbReference type="Pfam" id="PF17285">
    <property type="entry name" value="PRMT5_TIM"/>
    <property type="match status" value="1"/>
</dbReference>
<evidence type="ECO:0000256" key="2">
    <source>
        <dbReference type="ARBA" id="ARBA00022679"/>
    </source>
</evidence>
<dbReference type="Gene3D" id="3.40.50.150">
    <property type="entry name" value="Vaccinia Virus protein VP39"/>
    <property type="match status" value="1"/>
</dbReference>
<dbReference type="PANTHER" id="PTHR10738:SF0">
    <property type="entry name" value="PROTEIN ARGININE N-METHYLTRANSFERASE 5"/>
    <property type="match status" value="1"/>
</dbReference>
<evidence type="ECO:0000259" key="5">
    <source>
        <dbReference type="Pfam" id="PF05185"/>
    </source>
</evidence>
<evidence type="ECO:0000256" key="3">
    <source>
        <dbReference type="ARBA" id="ARBA00022691"/>
    </source>
</evidence>
<evidence type="ECO:0000256" key="4">
    <source>
        <dbReference type="PROSITE-ProRule" id="PRU01015"/>
    </source>
</evidence>
<dbReference type="GO" id="GO:0006355">
    <property type="term" value="P:regulation of DNA-templated transcription"/>
    <property type="evidence" value="ECO:0007669"/>
    <property type="project" value="TreeGrafter"/>
</dbReference>
<evidence type="ECO:0000259" key="6">
    <source>
        <dbReference type="Pfam" id="PF17285"/>
    </source>
</evidence>
<feature type="domain" description="PRMT5 arginine-N-methyltransferase" evidence="5">
    <location>
        <begin position="326"/>
        <end position="480"/>
    </location>
</feature>
<dbReference type="InterPro" id="IPR035247">
    <property type="entry name" value="PRMT5_TIM"/>
</dbReference>
<dbReference type="InterPro" id="IPR035075">
    <property type="entry name" value="PRMT5"/>
</dbReference>
<name>A0A6G0TQZ8_APHGL</name>
<dbReference type="Pfam" id="PF05185">
    <property type="entry name" value="PRMT5"/>
    <property type="match status" value="1"/>
</dbReference>
<evidence type="ECO:0000256" key="1">
    <source>
        <dbReference type="ARBA" id="ARBA00022603"/>
    </source>
</evidence>
<dbReference type="OrthoDB" id="1368803at2759"/>
<evidence type="ECO:0000259" key="7">
    <source>
        <dbReference type="Pfam" id="PF17286"/>
    </source>
</evidence>
<dbReference type="Gene3D" id="3.20.20.150">
    <property type="entry name" value="Divalent-metal-dependent TIM barrel enzymes"/>
    <property type="match status" value="1"/>
</dbReference>
<dbReference type="AlphaFoldDB" id="A0A6G0TQZ8"/>
<keyword evidence="3 4" id="KW-0949">S-adenosyl-L-methionine</keyword>
<proteinExistence type="predicted"/>
<dbReference type="SUPFAM" id="SSF53335">
    <property type="entry name" value="S-adenosyl-L-methionine-dependent methyltransferases"/>
    <property type="match status" value="1"/>
</dbReference>
<feature type="domain" description="PRMT5 TIM barrel" evidence="6">
    <location>
        <begin position="173"/>
        <end position="312"/>
    </location>
</feature>
<evidence type="ECO:0000313" key="8">
    <source>
        <dbReference type="EMBL" id="KAE9536340.1"/>
    </source>
</evidence>
<dbReference type="InterPro" id="IPR029063">
    <property type="entry name" value="SAM-dependent_MTases_sf"/>
</dbReference>
<comment type="caution">
    <text evidence="8">The sequence shown here is derived from an EMBL/GenBank/DDBJ whole genome shotgun (WGS) entry which is preliminary data.</text>
</comment>
<dbReference type="Gene3D" id="2.70.160.11">
    <property type="entry name" value="Hnrnp arginine n-methyltransferase1"/>
    <property type="match status" value="1"/>
</dbReference>